<accession>A0A348G3Y7</accession>
<evidence type="ECO:0008006" key="4">
    <source>
        <dbReference type="Google" id="ProtNLM"/>
    </source>
</evidence>
<protein>
    <recommendedName>
        <fullName evidence="4">DUF4412 domain-containing protein</fullName>
    </recommendedName>
</protein>
<keyword evidence="3" id="KW-1185">Reference proteome</keyword>
<gene>
    <name evidence="2" type="ORF">BLTE_29550</name>
</gene>
<organism evidence="2 3">
    <name type="scientific">Blastochloris tepida</name>
    <dbReference type="NCBI Taxonomy" id="2233851"/>
    <lineage>
        <taxon>Bacteria</taxon>
        <taxon>Pseudomonadati</taxon>
        <taxon>Pseudomonadota</taxon>
        <taxon>Alphaproteobacteria</taxon>
        <taxon>Hyphomicrobiales</taxon>
        <taxon>Blastochloridaceae</taxon>
        <taxon>Blastochloris</taxon>
    </lineage>
</organism>
<reference evidence="2 3" key="1">
    <citation type="submission" date="2018-08" db="EMBL/GenBank/DDBJ databases">
        <title>Complete genome sequencing of Blastochloris tepida GI.</title>
        <authorList>
            <person name="Tsukatani Y."/>
            <person name="Mori H."/>
        </authorList>
    </citation>
    <scope>NUCLEOTIDE SEQUENCE [LARGE SCALE GENOMIC DNA]</scope>
    <source>
        <strain evidence="2 3">GI</strain>
    </source>
</reference>
<dbReference type="AlphaFoldDB" id="A0A348G3Y7"/>
<proteinExistence type="predicted"/>
<sequence length="204" mass="21617">MRFGQRPVGHMLLTLLALWPAAAVAAEPLPLPSVDFAAQGTFIGGGTLTIRHHGGMLRTDMAIPGAPMPMTGYFDLATRKALMVASTPAGPMAMEVNLADQAGYGAMIGTGVREGRDTVAGEPCDIWRIETNRPEEPVRSCITSDGIALRTDAVVGGKPQTVFEITGLTRGAQNPDDLRMPRDVPVMRLPMPQPGAPRPALPAR</sequence>
<feature type="signal peptide" evidence="1">
    <location>
        <begin position="1"/>
        <end position="25"/>
    </location>
</feature>
<keyword evidence="1" id="KW-0732">Signal</keyword>
<dbReference type="EMBL" id="AP018907">
    <property type="protein sequence ID" value="BBF94270.1"/>
    <property type="molecule type" value="Genomic_DNA"/>
</dbReference>
<feature type="chain" id="PRO_5016832082" description="DUF4412 domain-containing protein" evidence="1">
    <location>
        <begin position="26"/>
        <end position="204"/>
    </location>
</feature>
<name>A0A348G3Y7_9HYPH</name>
<dbReference type="KEGG" id="blag:BLTE_29550"/>
<evidence type="ECO:0000313" key="3">
    <source>
        <dbReference type="Proteomes" id="UP000266934"/>
    </source>
</evidence>
<evidence type="ECO:0000313" key="2">
    <source>
        <dbReference type="EMBL" id="BBF94270.1"/>
    </source>
</evidence>
<dbReference type="Proteomes" id="UP000266934">
    <property type="component" value="Chromosome"/>
</dbReference>
<evidence type="ECO:0000256" key="1">
    <source>
        <dbReference type="SAM" id="SignalP"/>
    </source>
</evidence>